<dbReference type="InterPro" id="IPR018727">
    <property type="entry name" value="DUF2267"/>
</dbReference>
<dbReference type="Pfam" id="PF10025">
    <property type="entry name" value="DUF2267"/>
    <property type="match status" value="1"/>
</dbReference>
<evidence type="ECO:0000313" key="1">
    <source>
        <dbReference type="EMBL" id="TBW41232.1"/>
    </source>
</evidence>
<evidence type="ECO:0000313" key="2">
    <source>
        <dbReference type="Proteomes" id="UP000292781"/>
    </source>
</evidence>
<comment type="caution">
    <text evidence="1">The sequence shown here is derived from an EMBL/GenBank/DDBJ whole genome shotgun (WGS) entry which is preliminary data.</text>
</comment>
<dbReference type="EMBL" id="SJFN01000001">
    <property type="protein sequence ID" value="TBW41232.1"/>
    <property type="molecule type" value="Genomic_DNA"/>
</dbReference>
<dbReference type="AlphaFoldDB" id="A0A4Q9VXL7"/>
<dbReference type="RefSeq" id="WP_131304796.1">
    <property type="nucleotide sequence ID" value="NZ_SJFN01000001.1"/>
</dbReference>
<dbReference type="InterPro" id="IPR038282">
    <property type="entry name" value="DUF2267_sf"/>
</dbReference>
<protein>
    <submittedName>
        <fullName evidence="1">DUF2267 domain-containing protein</fullName>
    </submittedName>
</protein>
<dbReference type="OrthoDB" id="20942at2"/>
<gene>
    <name evidence="1" type="ORF">EYW49_00435</name>
</gene>
<accession>A0A4Q9VXL7</accession>
<reference evidence="1 2" key="1">
    <citation type="submission" date="2019-02" db="EMBL/GenBank/DDBJ databases">
        <title>Siculibacillus lacustris gen. nov., sp. nov., a new rosette-forming bacterium isolated from a freshwater crater lake (Lake St. Ana, Romania).</title>
        <authorList>
            <person name="Felfoldi T."/>
            <person name="Marton Z."/>
            <person name="Szabo A."/>
            <person name="Mentes A."/>
            <person name="Boka K."/>
            <person name="Marialigeti K."/>
            <person name="Mathe I."/>
            <person name="Koncz M."/>
            <person name="Schumann P."/>
            <person name="Toth E."/>
        </authorList>
    </citation>
    <scope>NUCLEOTIDE SEQUENCE [LARGE SCALE GENOMIC DNA]</scope>
    <source>
        <strain evidence="1 2">SA-279</strain>
    </source>
</reference>
<sequence>MTLPRDYVRAFQDFEQFLGDLKDSTLLATHNVAYAETRAVLHVFRRRLTAEQGLAFATVLPPLLRALFVEDWPIGAPVARFGDPDDLAAEVAAEREPHNVAPSSAIADVAATLRRHVDRVALDQVLAALPDGARAYWRA</sequence>
<organism evidence="1 2">
    <name type="scientific">Siculibacillus lacustris</name>
    <dbReference type="NCBI Taxonomy" id="1549641"/>
    <lineage>
        <taxon>Bacteria</taxon>
        <taxon>Pseudomonadati</taxon>
        <taxon>Pseudomonadota</taxon>
        <taxon>Alphaproteobacteria</taxon>
        <taxon>Hyphomicrobiales</taxon>
        <taxon>Ancalomicrobiaceae</taxon>
        <taxon>Siculibacillus</taxon>
    </lineage>
</organism>
<dbReference type="Gene3D" id="1.10.490.110">
    <property type="entry name" value="Uncharacterized conserved protein DUF2267"/>
    <property type="match status" value="1"/>
</dbReference>
<proteinExistence type="predicted"/>
<name>A0A4Q9VXL7_9HYPH</name>
<dbReference type="Proteomes" id="UP000292781">
    <property type="component" value="Unassembled WGS sequence"/>
</dbReference>
<keyword evidence="2" id="KW-1185">Reference proteome</keyword>